<evidence type="ECO:0000313" key="2">
    <source>
        <dbReference type="EMBL" id="GBP86858.1"/>
    </source>
</evidence>
<evidence type="ECO:0000256" key="1">
    <source>
        <dbReference type="SAM" id="MobiDB-lite"/>
    </source>
</evidence>
<sequence>MSLAGGGGGAHTLAPLARGRSHTAPRGRRPRPWSVLTQAVRRTHEKRAKNGTRKLTNRNRWCGAGPRRRAPRPPRAARPRPQPRFLIDCQNRPPCDAPPNVNTGRTAARSRDTALTSVKL</sequence>
<dbReference type="EMBL" id="BGZK01001821">
    <property type="protein sequence ID" value="GBP86858.1"/>
    <property type="molecule type" value="Genomic_DNA"/>
</dbReference>
<proteinExistence type="predicted"/>
<feature type="compositionally biased region" description="Basic residues" evidence="1">
    <location>
        <begin position="19"/>
        <end position="31"/>
    </location>
</feature>
<accession>A0A4C1ZGE0</accession>
<keyword evidence="3" id="KW-1185">Reference proteome</keyword>
<comment type="caution">
    <text evidence="2">The sequence shown here is derived from an EMBL/GenBank/DDBJ whole genome shotgun (WGS) entry which is preliminary data.</text>
</comment>
<feature type="compositionally biased region" description="Gly residues" evidence="1">
    <location>
        <begin position="1"/>
        <end position="10"/>
    </location>
</feature>
<name>A0A4C1ZGE0_EUMVA</name>
<organism evidence="2 3">
    <name type="scientific">Eumeta variegata</name>
    <name type="common">Bagworm moth</name>
    <name type="synonym">Eumeta japonica</name>
    <dbReference type="NCBI Taxonomy" id="151549"/>
    <lineage>
        <taxon>Eukaryota</taxon>
        <taxon>Metazoa</taxon>
        <taxon>Ecdysozoa</taxon>
        <taxon>Arthropoda</taxon>
        <taxon>Hexapoda</taxon>
        <taxon>Insecta</taxon>
        <taxon>Pterygota</taxon>
        <taxon>Neoptera</taxon>
        <taxon>Endopterygota</taxon>
        <taxon>Lepidoptera</taxon>
        <taxon>Glossata</taxon>
        <taxon>Ditrysia</taxon>
        <taxon>Tineoidea</taxon>
        <taxon>Psychidae</taxon>
        <taxon>Oiketicinae</taxon>
        <taxon>Eumeta</taxon>
    </lineage>
</organism>
<reference evidence="2 3" key="1">
    <citation type="journal article" date="2019" name="Commun. Biol.">
        <title>The bagworm genome reveals a unique fibroin gene that provides high tensile strength.</title>
        <authorList>
            <person name="Kono N."/>
            <person name="Nakamura H."/>
            <person name="Ohtoshi R."/>
            <person name="Tomita M."/>
            <person name="Numata K."/>
            <person name="Arakawa K."/>
        </authorList>
    </citation>
    <scope>NUCLEOTIDE SEQUENCE [LARGE SCALE GENOMIC DNA]</scope>
</reference>
<feature type="compositionally biased region" description="Basic residues" evidence="1">
    <location>
        <begin position="41"/>
        <end position="57"/>
    </location>
</feature>
<gene>
    <name evidence="2" type="ORF">EVAR_63782_1</name>
</gene>
<protein>
    <submittedName>
        <fullName evidence="2">Uncharacterized protein</fullName>
    </submittedName>
</protein>
<dbReference type="AlphaFoldDB" id="A0A4C1ZGE0"/>
<evidence type="ECO:0000313" key="3">
    <source>
        <dbReference type="Proteomes" id="UP000299102"/>
    </source>
</evidence>
<feature type="compositionally biased region" description="Basic residues" evidence="1">
    <location>
        <begin position="66"/>
        <end position="78"/>
    </location>
</feature>
<feature type="region of interest" description="Disordered" evidence="1">
    <location>
        <begin position="1"/>
        <end position="120"/>
    </location>
</feature>
<dbReference type="Proteomes" id="UP000299102">
    <property type="component" value="Unassembled WGS sequence"/>
</dbReference>